<geneLocation type="plasmid" evidence="3 4">
    <name>pDOK1-4-6</name>
</geneLocation>
<keyword evidence="4" id="KW-1185">Reference proteome</keyword>
<feature type="signal peptide" evidence="2">
    <location>
        <begin position="1"/>
        <end position="25"/>
    </location>
</feature>
<keyword evidence="2" id="KW-0732">Signal</keyword>
<dbReference type="RefSeq" id="WP_076630910.1">
    <property type="nucleotide sequence ID" value="NZ_CP019318.1"/>
</dbReference>
<dbReference type="AlphaFoldDB" id="A0A1P8N210"/>
<dbReference type="KEGG" id="tom:BWR18_21035"/>
<keyword evidence="3" id="KW-0614">Plasmid</keyword>
<keyword evidence="1" id="KW-0812">Transmembrane</keyword>
<proteinExistence type="predicted"/>
<feature type="transmembrane region" description="Helical" evidence="1">
    <location>
        <begin position="199"/>
        <end position="221"/>
    </location>
</feature>
<dbReference type="InterPro" id="IPR022472">
    <property type="entry name" value="VPLPA-CTERM"/>
</dbReference>
<reference evidence="3 4" key="1">
    <citation type="submission" date="2017-01" db="EMBL/GenBank/DDBJ databases">
        <title>Complete genome of Tateyamaria omphalii DOK1-4 isolated from seawater in Dokdo.</title>
        <authorList>
            <person name="Kim J.H."/>
            <person name="Chi W.-J."/>
        </authorList>
    </citation>
    <scope>NUCLEOTIDE SEQUENCE [LARGE SCALE GENOMIC DNA]</scope>
    <source>
        <strain evidence="3 4">DOK1-4</strain>
        <plasmid evidence="3 4">pDOK1-4-6</plasmid>
    </source>
</reference>
<evidence type="ECO:0000313" key="3">
    <source>
        <dbReference type="EMBL" id="APX14332.1"/>
    </source>
</evidence>
<accession>A0A1P8N210</accession>
<dbReference type="NCBIfam" id="TIGR03370">
    <property type="entry name" value="VPLPA-CTERM"/>
    <property type="match status" value="1"/>
</dbReference>
<keyword evidence="1" id="KW-1133">Transmembrane helix</keyword>
<evidence type="ECO:0008006" key="5">
    <source>
        <dbReference type="Google" id="ProtNLM"/>
    </source>
</evidence>
<organism evidence="3 4">
    <name type="scientific">Tateyamaria omphalii</name>
    <dbReference type="NCBI Taxonomy" id="299262"/>
    <lineage>
        <taxon>Bacteria</taxon>
        <taxon>Pseudomonadati</taxon>
        <taxon>Pseudomonadota</taxon>
        <taxon>Alphaproteobacteria</taxon>
        <taxon>Rhodobacterales</taxon>
        <taxon>Roseobacteraceae</taxon>
        <taxon>Tateyamaria</taxon>
    </lineage>
</organism>
<protein>
    <recommendedName>
        <fullName evidence="5">PEP-CTERM protein-sorting domain-containing protein</fullName>
    </recommendedName>
</protein>
<keyword evidence="1" id="KW-0472">Membrane</keyword>
<feature type="chain" id="PRO_5012342850" description="PEP-CTERM protein-sorting domain-containing protein" evidence="2">
    <location>
        <begin position="26"/>
        <end position="237"/>
    </location>
</feature>
<dbReference type="EMBL" id="CP019318">
    <property type="protein sequence ID" value="APX14332.1"/>
    <property type="molecule type" value="Genomic_DNA"/>
</dbReference>
<name>A0A1P8N210_9RHOB</name>
<dbReference type="Proteomes" id="UP000186336">
    <property type="component" value="Plasmid pDOK1-4-6"/>
</dbReference>
<sequence length="237" mass="24992">MTFYNSFRSASVAAVLTATAGVAGATTINFDTYESYNRGSNSYTSTDGQVSVGVDGVQVSSDGTIVNTRNFWTASWEGPDNSGGLGVYDCRLANLCLDNTKIDGSGPDEFALIDFGNLIVEITSVTFSYWDSTDTFAFGVYEDTNLPAGALIYEQDLSDGNENPYTFNFAPGQIVGSIIGFGADSWRDSFRLNSISFDIVSAVPLPAGGLLLLTGLGGLAVMRRRKKAGPVVASAAA</sequence>
<evidence type="ECO:0000313" key="4">
    <source>
        <dbReference type="Proteomes" id="UP000186336"/>
    </source>
</evidence>
<evidence type="ECO:0000256" key="1">
    <source>
        <dbReference type="SAM" id="Phobius"/>
    </source>
</evidence>
<evidence type="ECO:0000256" key="2">
    <source>
        <dbReference type="SAM" id="SignalP"/>
    </source>
</evidence>
<gene>
    <name evidence="3" type="ORF">BWR18_21035</name>
</gene>
<dbReference type="OrthoDB" id="7846339at2"/>